<evidence type="ECO:0000256" key="4">
    <source>
        <dbReference type="ARBA" id="ARBA00022764"/>
    </source>
</evidence>
<dbReference type="GO" id="GO:0016787">
    <property type="term" value="F:hydrolase activity"/>
    <property type="evidence" value="ECO:0007669"/>
    <property type="project" value="UniProtKB-KW"/>
</dbReference>
<dbReference type="NCBIfam" id="NF006947">
    <property type="entry name" value="PRK09429.1"/>
    <property type="match status" value="1"/>
</dbReference>
<keyword evidence="6" id="KW-0862">Zinc</keyword>
<accession>A0ABS7F4K4</accession>
<keyword evidence="3" id="KW-0732">Signal</keyword>
<dbReference type="InterPro" id="IPR009045">
    <property type="entry name" value="Zn_M74/Hedgehog-like"/>
</dbReference>
<keyword evidence="1" id="KW-0645">Protease</keyword>
<dbReference type="PIRSF" id="PIRSF018455">
    <property type="entry name" value="MepA"/>
    <property type="match status" value="1"/>
</dbReference>
<dbReference type="InterPro" id="IPR005073">
    <property type="entry name" value="Peptidase_M74"/>
</dbReference>
<evidence type="ECO:0000256" key="1">
    <source>
        <dbReference type="ARBA" id="ARBA00022670"/>
    </source>
</evidence>
<keyword evidence="2" id="KW-0479">Metal-binding</keyword>
<evidence type="ECO:0000256" key="2">
    <source>
        <dbReference type="ARBA" id="ARBA00022723"/>
    </source>
</evidence>
<comment type="caution">
    <text evidence="8">The sequence shown here is derived from an EMBL/GenBank/DDBJ whole genome shotgun (WGS) entry which is preliminary data.</text>
</comment>
<name>A0ABS7F4K4_9PROT</name>
<dbReference type="Gene3D" id="3.30.1380.10">
    <property type="match status" value="1"/>
</dbReference>
<evidence type="ECO:0000256" key="6">
    <source>
        <dbReference type="ARBA" id="ARBA00022833"/>
    </source>
</evidence>
<evidence type="ECO:0000256" key="7">
    <source>
        <dbReference type="ARBA" id="ARBA00023049"/>
    </source>
</evidence>
<keyword evidence="9" id="KW-1185">Reference proteome</keyword>
<dbReference type="Pfam" id="PF03411">
    <property type="entry name" value="Peptidase_M74"/>
    <property type="match status" value="1"/>
</dbReference>
<keyword evidence="5 8" id="KW-0378">Hydrolase</keyword>
<protein>
    <submittedName>
        <fullName evidence="8">Penicillin-insensitive murein endopeptidase</fullName>
        <ecNumber evidence="8">3.4.-.-</ecNumber>
    </submittedName>
</protein>
<reference evidence="8 9" key="1">
    <citation type="submission" date="2021-08" db="EMBL/GenBank/DDBJ databases">
        <title>Caldovatus sediminis gen. nov., sp. nov., a moderately thermophilic bacterium isolated from a hot spring.</title>
        <authorList>
            <person name="Hu C.-J."/>
            <person name="Li W.-J."/>
            <person name="Xian W.-D."/>
        </authorList>
    </citation>
    <scope>NUCLEOTIDE SEQUENCE [LARGE SCALE GENOMIC DNA]</scope>
    <source>
        <strain evidence="8 9">SYSU G05006</strain>
    </source>
</reference>
<dbReference type="EMBL" id="JAHZUY010000043">
    <property type="protein sequence ID" value="MBW8270552.1"/>
    <property type="molecule type" value="Genomic_DNA"/>
</dbReference>
<sequence>MAASPAAAADFPPPHPVRGAGLAVPPFRGEVWGGLSRPAAGPPAAIGTYTNGCLAGAVALPLEGPGWQVVRASRNRFWGHPRLIAFVEDFARRAQAEGFPDLWIGDLAQPRGGPLPYGHASHQIGLDVDIWLDLSPKPRLPAAAREEIRVPSLVLPDETDVDPARFTPRHAALIRLAAESPEVERVLVNHAIKRALCRSAAGAPWLRRVRPWRGHEAHMHVRLGCPADDGGRCRPQAPPPPGDGCDAATLDWWLTPEARRPPPRPPGPPPAMPLACARVLSAP</sequence>
<keyword evidence="4" id="KW-0574">Periplasm</keyword>
<proteinExistence type="predicted"/>
<evidence type="ECO:0000256" key="5">
    <source>
        <dbReference type="ARBA" id="ARBA00022801"/>
    </source>
</evidence>
<keyword evidence="7" id="KW-0482">Metalloprotease</keyword>
<gene>
    <name evidence="8" type="primary">mepA</name>
    <name evidence="8" type="ORF">K1J50_13790</name>
</gene>
<evidence type="ECO:0000256" key="3">
    <source>
        <dbReference type="ARBA" id="ARBA00022729"/>
    </source>
</evidence>
<evidence type="ECO:0000313" key="8">
    <source>
        <dbReference type="EMBL" id="MBW8270552.1"/>
    </source>
</evidence>
<organism evidence="8 9">
    <name type="scientific">Caldovatus aquaticus</name>
    <dbReference type="NCBI Taxonomy" id="2865671"/>
    <lineage>
        <taxon>Bacteria</taxon>
        <taxon>Pseudomonadati</taxon>
        <taxon>Pseudomonadota</taxon>
        <taxon>Alphaproteobacteria</taxon>
        <taxon>Acetobacterales</taxon>
        <taxon>Roseomonadaceae</taxon>
        <taxon>Caldovatus</taxon>
    </lineage>
</organism>
<dbReference type="Proteomes" id="UP001519924">
    <property type="component" value="Unassembled WGS sequence"/>
</dbReference>
<dbReference type="EC" id="3.4.-.-" evidence="8"/>
<evidence type="ECO:0000313" key="9">
    <source>
        <dbReference type="Proteomes" id="UP001519924"/>
    </source>
</evidence>
<dbReference type="SUPFAM" id="SSF55166">
    <property type="entry name" value="Hedgehog/DD-peptidase"/>
    <property type="match status" value="1"/>
</dbReference>